<dbReference type="GO" id="GO:0008483">
    <property type="term" value="F:transaminase activity"/>
    <property type="evidence" value="ECO:0007669"/>
    <property type="project" value="UniProtKB-KW"/>
</dbReference>
<dbReference type="PANTHER" id="PTHR30244:SF36">
    <property type="entry name" value="3-OXO-GLUCOSE-6-PHOSPHATE:GLUTAMATE AMINOTRANSFERASE"/>
    <property type="match status" value="1"/>
</dbReference>
<organism evidence="4 5">
    <name type="scientific">Paracoccus aerius</name>
    <dbReference type="NCBI Taxonomy" id="1915382"/>
    <lineage>
        <taxon>Bacteria</taxon>
        <taxon>Pseudomonadati</taxon>
        <taxon>Pseudomonadota</taxon>
        <taxon>Alphaproteobacteria</taxon>
        <taxon>Rhodobacterales</taxon>
        <taxon>Paracoccaceae</taxon>
        <taxon>Paracoccus</taxon>
    </lineage>
</organism>
<evidence type="ECO:0000256" key="2">
    <source>
        <dbReference type="ARBA" id="ARBA00037999"/>
    </source>
</evidence>
<dbReference type="SUPFAM" id="SSF53383">
    <property type="entry name" value="PLP-dependent transferases"/>
    <property type="match status" value="1"/>
</dbReference>
<dbReference type="Gene3D" id="3.90.1150.10">
    <property type="entry name" value="Aspartate Aminotransferase, domain 1"/>
    <property type="match status" value="1"/>
</dbReference>
<accession>A0ABS1S3A0</accession>
<keyword evidence="5" id="KW-1185">Reference proteome</keyword>
<keyword evidence="4" id="KW-0032">Aminotransferase</keyword>
<comment type="similarity">
    <text evidence="2 3">Belongs to the DegT/DnrJ/EryC1 family.</text>
</comment>
<dbReference type="PANTHER" id="PTHR30244">
    <property type="entry name" value="TRANSAMINASE"/>
    <property type="match status" value="1"/>
</dbReference>
<protein>
    <submittedName>
        <fullName evidence="4">DegT/DnrJ/EryC1/StrS family aminotransferase</fullName>
    </submittedName>
</protein>
<dbReference type="InterPro" id="IPR000653">
    <property type="entry name" value="DegT/StrS_aminotransferase"/>
</dbReference>
<dbReference type="Proteomes" id="UP000644749">
    <property type="component" value="Unassembled WGS sequence"/>
</dbReference>
<name>A0ABS1S3A0_9RHOB</name>
<dbReference type="InterPro" id="IPR015422">
    <property type="entry name" value="PyrdxlP-dep_Trfase_small"/>
</dbReference>
<evidence type="ECO:0000256" key="3">
    <source>
        <dbReference type="RuleBase" id="RU004508"/>
    </source>
</evidence>
<dbReference type="InterPro" id="IPR015421">
    <property type="entry name" value="PyrdxlP-dep_Trfase_major"/>
</dbReference>
<evidence type="ECO:0000256" key="1">
    <source>
        <dbReference type="ARBA" id="ARBA00022898"/>
    </source>
</evidence>
<comment type="caution">
    <text evidence="4">The sequence shown here is derived from an EMBL/GenBank/DDBJ whole genome shotgun (WGS) entry which is preliminary data.</text>
</comment>
<dbReference type="CDD" id="cd00616">
    <property type="entry name" value="AHBA_syn"/>
    <property type="match status" value="1"/>
</dbReference>
<proteinExistence type="inferred from homology"/>
<reference evidence="4 5" key="1">
    <citation type="submission" date="2021-01" db="EMBL/GenBank/DDBJ databases">
        <title>011410 draft genome.</title>
        <authorList>
            <person name="Lang L."/>
        </authorList>
    </citation>
    <scope>NUCLEOTIDE SEQUENCE [LARGE SCALE GENOMIC DNA]</scope>
    <source>
        <strain evidence="4 5">KCTC 42845</strain>
    </source>
</reference>
<dbReference type="Gene3D" id="3.40.640.10">
    <property type="entry name" value="Type I PLP-dependent aspartate aminotransferase-like (Major domain)"/>
    <property type="match status" value="1"/>
</dbReference>
<dbReference type="PIRSF" id="PIRSF000390">
    <property type="entry name" value="PLP_StrS"/>
    <property type="match status" value="1"/>
</dbReference>
<evidence type="ECO:0000313" key="5">
    <source>
        <dbReference type="Proteomes" id="UP000644749"/>
    </source>
</evidence>
<dbReference type="RefSeq" id="WP_191308906.1">
    <property type="nucleotide sequence ID" value="NZ_BNCL01000004.1"/>
</dbReference>
<dbReference type="InterPro" id="IPR015424">
    <property type="entry name" value="PyrdxlP-dep_Trfase"/>
</dbReference>
<sequence>MIPFLDLRRQYGDIKDELEGAVLATLRSGQYVLGEQVERFERSFADYCGARHVIAVSSGTAALQLALLAAGIKLGDEVITVPTTFVATVAAIAYCGATPVLVDVDPRTLTMDPEKLEKAITPRTRAVVPVHFHGRLADMAAIGAIAEKHGLCVIEDACQAHGAERDGVRAGAFGAMGCFSFYPGKNLGAAGEGGAITTSDDALAERLRMLRDWGQRERSVHELRGYNLRMDAVQGAVLDVKLRYLDGWNAARRRVAQAYDEGLAGAVERPSPAGPADHVRHVYALCHPQRDALRQALSDAGIATNIHYLRPVHLQPAYADLAAGPGSFPVAERYARTTLSLPIYPELTGPEIGRVIDAVNACAERLETTNPPMEMAS</sequence>
<dbReference type="EMBL" id="JAESHT010000004">
    <property type="protein sequence ID" value="MBL3673206.1"/>
    <property type="molecule type" value="Genomic_DNA"/>
</dbReference>
<keyword evidence="4" id="KW-0808">Transferase</keyword>
<evidence type="ECO:0000313" key="4">
    <source>
        <dbReference type="EMBL" id="MBL3673206.1"/>
    </source>
</evidence>
<keyword evidence="1 3" id="KW-0663">Pyridoxal phosphate</keyword>
<gene>
    <name evidence="4" type="ORF">JL111_06845</name>
</gene>
<dbReference type="Pfam" id="PF01041">
    <property type="entry name" value="DegT_DnrJ_EryC1"/>
    <property type="match status" value="1"/>
</dbReference>